<dbReference type="InterPro" id="IPR044926">
    <property type="entry name" value="RGS_subdomain_2"/>
</dbReference>
<dbReference type="EMBL" id="JAOAOG010000075">
    <property type="protein sequence ID" value="KAJ6250478.1"/>
    <property type="molecule type" value="Genomic_DNA"/>
</dbReference>
<dbReference type="Pfam" id="PF04784">
    <property type="entry name" value="DUF547"/>
    <property type="match status" value="1"/>
</dbReference>
<dbReference type="SUPFAM" id="SSF48097">
    <property type="entry name" value="Regulator of G-protein signaling, RGS"/>
    <property type="match status" value="1"/>
</dbReference>
<gene>
    <name evidence="4" type="ORF">M0813_15964</name>
</gene>
<keyword evidence="5" id="KW-1185">Reference proteome</keyword>
<evidence type="ECO:0000313" key="5">
    <source>
        <dbReference type="Proteomes" id="UP001150062"/>
    </source>
</evidence>
<dbReference type="Proteomes" id="UP001150062">
    <property type="component" value="Unassembled WGS sequence"/>
</dbReference>
<evidence type="ECO:0000259" key="3">
    <source>
        <dbReference type="PROSITE" id="PS50132"/>
    </source>
</evidence>
<dbReference type="InterPro" id="IPR016137">
    <property type="entry name" value="RGS"/>
</dbReference>
<evidence type="ECO:0000313" key="4">
    <source>
        <dbReference type="EMBL" id="KAJ6250478.1"/>
    </source>
</evidence>
<feature type="compositionally biased region" description="Basic residues" evidence="2">
    <location>
        <begin position="491"/>
        <end position="502"/>
    </location>
</feature>
<dbReference type="PANTHER" id="PTHR46361">
    <property type="entry name" value="ELECTRON CARRIER/ PROTEIN DISULFIDE OXIDOREDUCTASE"/>
    <property type="match status" value="1"/>
</dbReference>
<dbReference type="InterPro" id="IPR006869">
    <property type="entry name" value="DUF547"/>
</dbReference>
<feature type="coiled-coil region" evidence="1">
    <location>
        <begin position="323"/>
        <end position="371"/>
    </location>
</feature>
<feature type="domain" description="RGS" evidence="3">
    <location>
        <begin position="581"/>
        <end position="699"/>
    </location>
</feature>
<proteinExistence type="predicted"/>
<feature type="compositionally biased region" description="Basic and acidic residues" evidence="2">
    <location>
        <begin position="133"/>
        <end position="168"/>
    </location>
</feature>
<evidence type="ECO:0000256" key="2">
    <source>
        <dbReference type="SAM" id="MobiDB-lite"/>
    </source>
</evidence>
<dbReference type="InterPro" id="IPR036305">
    <property type="entry name" value="RGS_sf"/>
</dbReference>
<dbReference type="SMART" id="SM00315">
    <property type="entry name" value="RGS"/>
    <property type="match status" value="1"/>
</dbReference>
<feature type="region of interest" description="Disordered" evidence="2">
    <location>
        <begin position="466"/>
        <end position="502"/>
    </location>
</feature>
<feature type="compositionally biased region" description="Low complexity" evidence="2">
    <location>
        <begin position="471"/>
        <end position="484"/>
    </location>
</feature>
<protein>
    <submittedName>
        <fullName evidence="4">Electron carrier/ protein disulfide oxidoreductase</fullName>
    </submittedName>
</protein>
<dbReference type="PROSITE" id="PS50132">
    <property type="entry name" value="RGS"/>
    <property type="match status" value="1"/>
</dbReference>
<organism evidence="4 5">
    <name type="scientific">Anaeramoeba flamelloides</name>
    <dbReference type="NCBI Taxonomy" id="1746091"/>
    <lineage>
        <taxon>Eukaryota</taxon>
        <taxon>Metamonada</taxon>
        <taxon>Anaeramoebidae</taxon>
        <taxon>Anaeramoeba</taxon>
    </lineage>
</organism>
<name>A0ABQ8Z0R5_9EUKA</name>
<sequence>MGNTFNEKNFPKLNAKSFKKQFISQSASGQTVFYLDDFGRVCSVTDHCCKLFGIDSVESLQGFSLEQFSPKKQPHLGKASFSLMQRYTIKLISEREQKLNIVWCCVSPKTILSDMTKPKEKSPKILTPVSQKKIKDNEKEKEKGQELEIQKKETLKSNETKKNKTKDNSKKYEKLGLPKEALWFVFEVAPLIIEDNLYFQFNITKYERPNTLLDNQIKILSYKKKIKNTQKRLEESQKSFENSSMNKKSLQIQDDLKAKINVLNTIRNNYIKKQHEIKELKNIIAQRTTETSEKELKPMVFQMKKNERILSLDLHKLQNEKQVVNINKQMEVLELRKKQLKKETKKITNDLEELNKEYEKSEQLLVKWEKRNLDKIFAEKKFFTQKSAIEDLVSSSEIANRSIEKTELRIQKCKSNKDLTVQISQTKDKLQKMIKSINLLKRSLRKAKKKKKTSIYILIETESTDNETENSDTSSLLTSISSPSVLQENKTKRKKTPRQRMSKLKIKRPAFTRKCGQNVLKKVDDIRYFPKMPRSNSKIIKRSFNSIDNLFEMSSISNDDQNETKISQDKVLMSHFSNFSTFSQLMKYNLAIEYFKEFLTERSKQNEFIFYLEIQELKRYYTNENAEDLVTYLINNYIDDRAFFLIDLGNEIKVNILNLHYDNKYSRDIFNKAEEMVLENICKKYFPEFKKSPLFQQFCQIDYEQNQLLLESTYRIGFLTSEQKTNTLLNNFFNNSDEIPNPNKLIQELMGKLIEMLNVNFSISSETINCQKITQSISFKNFQNSCPLFNNITINDIISLDQQSKKAFFLNLFNVISIHSIIVNPNPTDKNSLNHFLKNSNYSIGGYIFSLHDIKYGVFELSKRGKKKLIDKLTPFCVNYDPRINFAIMNFTTHPNKLTVFYPETLEKQLDETTVNYLNQYLKIEKQKKKIFLPIINKDNFYNYENAKIWIRNYLKIKDPISFHLNKLEQTKSLIRNSIDLNVK</sequence>
<keyword evidence="1" id="KW-0175">Coiled coil</keyword>
<dbReference type="PANTHER" id="PTHR46361:SF3">
    <property type="entry name" value="ELECTRON CARRIER_ PROTEIN DISULFIDE OXIDOREDUCTASE"/>
    <property type="match status" value="1"/>
</dbReference>
<reference evidence="4" key="1">
    <citation type="submission" date="2022-08" db="EMBL/GenBank/DDBJ databases">
        <title>Novel sulfate-reducing endosymbionts in the free-living metamonad Anaeramoeba.</title>
        <authorList>
            <person name="Jerlstrom-Hultqvist J."/>
            <person name="Cepicka I."/>
            <person name="Gallot-Lavallee L."/>
            <person name="Salas-Leiva D."/>
            <person name="Curtis B.A."/>
            <person name="Zahonova K."/>
            <person name="Pipaliya S."/>
            <person name="Dacks J."/>
            <person name="Roger A.J."/>
        </authorList>
    </citation>
    <scope>NUCLEOTIDE SEQUENCE</scope>
    <source>
        <strain evidence="4">Schooner1</strain>
    </source>
</reference>
<comment type="caution">
    <text evidence="4">The sequence shown here is derived from an EMBL/GenBank/DDBJ whole genome shotgun (WGS) entry which is preliminary data.</text>
</comment>
<feature type="region of interest" description="Disordered" evidence="2">
    <location>
        <begin position="117"/>
        <end position="168"/>
    </location>
</feature>
<dbReference type="Gene3D" id="1.10.167.10">
    <property type="entry name" value="Regulator of G-protein Signalling 4, domain 2"/>
    <property type="match status" value="1"/>
</dbReference>
<evidence type="ECO:0000256" key="1">
    <source>
        <dbReference type="SAM" id="Coils"/>
    </source>
</evidence>
<accession>A0ABQ8Z0R5</accession>
<dbReference type="Pfam" id="PF00615">
    <property type="entry name" value="RGS"/>
    <property type="match status" value="1"/>
</dbReference>